<protein>
    <recommendedName>
        <fullName evidence="3">CCHC-type domain-containing protein</fullName>
    </recommendedName>
</protein>
<dbReference type="Gene3D" id="3.30.420.10">
    <property type="entry name" value="Ribonuclease H-like superfamily/Ribonuclease H"/>
    <property type="match status" value="1"/>
</dbReference>
<dbReference type="InParanoid" id="A0A061ELV8"/>
<keyword evidence="5" id="KW-1185">Reference proteome</keyword>
<keyword evidence="1" id="KW-0862">Zinc</keyword>
<dbReference type="InterPro" id="IPR025558">
    <property type="entry name" value="DUF4283"/>
</dbReference>
<reference evidence="4 5" key="1">
    <citation type="journal article" date="2013" name="Genome Biol.">
        <title>The genome sequence of the most widely cultivated cacao type and its use to identify candidate genes regulating pod color.</title>
        <authorList>
            <person name="Motamayor J.C."/>
            <person name="Mockaitis K."/>
            <person name="Schmutz J."/>
            <person name="Haiminen N."/>
            <person name="Iii D.L."/>
            <person name="Cornejo O."/>
            <person name="Findley S.D."/>
            <person name="Zheng P."/>
            <person name="Utro F."/>
            <person name="Royaert S."/>
            <person name="Saski C."/>
            <person name="Jenkins J."/>
            <person name="Podicheti R."/>
            <person name="Zhao M."/>
            <person name="Scheffler B.E."/>
            <person name="Stack J.C."/>
            <person name="Feltus F.A."/>
            <person name="Mustiga G.M."/>
            <person name="Amores F."/>
            <person name="Phillips W."/>
            <person name="Marelli J.P."/>
            <person name="May G.D."/>
            <person name="Shapiro H."/>
            <person name="Ma J."/>
            <person name="Bustamante C.D."/>
            <person name="Schnell R.J."/>
            <person name="Main D."/>
            <person name="Gilbert D."/>
            <person name="Parida L."/>
            <person name="Kuhn D.N."/>
        </authorList>
    </citation>
    <scope>NUCLEOTIDE SEQUENCE [LARGE SCALE GENOMIC DNA]</scope>
    <source>
        <strain evidence="5">cv. Matina 1-6</strain>
    </source>
</reference>
<dbReference type="HOGENOM" id="CLU_477701_0_0_1"/>
<dbReference type="Pfam" id="PF14111">
    <property type="entry name" value="DUF4283"/>
    <property type="match status" value="1"/>
</dbReference>
<dbReference type="PANTHER" id="PTHR31286">
    <property type="entry name" value="GLYCINE-RICH CELL WALL STRUCTURAL PROTEIN 1.8-LIKE"/>
    <property type="match status" value="1"/>
</dbReference>
<keyword evidence="1" id="KW-0863">Zinc-finger</keyword>
<dbReference type="SUPFAM" id="SSF53098">
    <property type="entry name" value="Ribonuclease H-like"/>
    <property type="match status" value="1"/>
</dbReference>
<dbReference type="eggNOG" id="KOG1075">
    <property type="taxonomic scope" value="Eukaryota"/>
</dbReference>
<proteinExistence type="predicted"/>
<evidence type="ECO:0000259" key="3">
    <source>
        <dbReference type="PROSITE" id="PS50158"/>
    </source>
</evidence>
<dbReference type="Pfam" id="PF13456">
    <property type="entry name" value="RVT_3"/>
    <property type="match status" value="1"/>
</dbReference>
<accession>A0A061ELV8</accession>
<gene>
    <name evidence="4" type="ORF">TCM_020721</name>
</gene>
<organism evidence="4 5">
    <name type="scientific">Theobroma cacao</name>
    <name type="common">Cacao</name>
    <name type="synonym">Cocoa</name>
    <dbReference type="NCBI Taxonomy" id="3641"/>
    <lineage>
        <taxon>Eukaryota</taxon>
        <taxon>Viridiplantae</taxon>
        <taxon>Streptophyta</taxon>
        <taxon>Embryophyta</taxon>
        <taxon>Tracheophyta</taxon>
        <taxon>Spermatophyta</taxon>
        <taxon>Magnoliopsida</taxon>
        <taxon>eudicotyledons</taxon>
        <taxon>Gunneridae</taxon>
        <taxon>Pentapetalae</taxon>
        <taxon>rosids</taxon>
        <taxon>malvids</taxon>
        <taxon>Malvales</taxon>
        <taxon>Malvaceae</taxon>
        <taxon>Byttnerioideae</taxon>
        <taxon>Theobroma</taxon>
    </lineage>
</organism>
<evidence type="ECO:0000313" key="5">
    <source>
        <dbReference type="Proteomes" id="UP000026915"/>
    </source>
</evidence>
<dbReference type="InterPro" id="IPR044730">
    <property type="entry name" value="RNase_H-like_dom_plant"/>
</dbReference>
<evidence type="ECO:0000256" key="2">
    <source>
        <dbReference type="SAM" id="MobiDB-lite"/>
    </source>
</evidence>
<dbReference type="Proteomes" id="UP000026915">
    <property type="component" value="Chromosome 4"/>
</dbReference>
<dbReference type="InterPro" id="IPR002156">
    <property type="entry name" value="RNaseH_domain"/>
</dbReference>
<dbReference type="GO" id="GO:0008270">
    <property type="term" value="F:zinc ion binding"/>
    <property type="evidence" value="ECO:0007669"/>
    <property type="project" value="UniProtKB-KW"/>
</dbReference>
<dbReference type="InterPro" id="IPR012337">
    <property type="entry name" value="RNaseH-like_sf"/>
</dbReference>
<dbReference type="InterPro" id="IPR001878">
    <property type="entry name" value="Znf_CCHC"/>
</dbReference>
<feature type="region of interest" description="Disordered" evidence="2">
    <location>
        <begin position="257"/>
        <end position="280"/>
    </location>
</feature>
<feature type="domain" description="CCHC-type" evidence="3">
    <location>
        <begin position="207"/>
        <end position="222"/>
    </location>
</feature>
<dbReference type="AlphaFoldDB" id="A0A061ELV8"/>
<dbReference type="GO" id="GO:0003676">
    <property type="term" value="F:nucleic acid binding"/>
    <property type="evidence" value="ECO:0007669"/>
    <property type="project" value="InterPro"/>
</dbReference>
<dbReference type="InterPro" id="IPR040256">
    <property type="entry name" value="At4g02000-like"/>
</dbReference>
<dbReference type="CDD" id="cd06222">
    <property type="entry name" value="RNase_H_like"/>
    <property type="match status" value="1"/>
</dbReference>
<dbReference type="GO" id="GO:0004523">
    <property type="term" value="F:RNA-DNA hybrid ribonuclease activity"/>
    <property type="evidence" value="ECO:0007669"/>
    <property type="project" value="InterPro"/>
</dbReference>
<dbReference type="InterPro" id="IPR025836">
    <property type="entry name" value="Zn_knuckle_CX2CX4HX4C"/>
</dbReference>
<keyword evidence="1" id="KW-0479">Metal-binding</keyword>
<feature type="compositionally biased region" description="Basic and acidic residues" evidence="2">
    <location>
        <begin position="257"/>
        <end position="270"/>
    </location>
</feature>
<dbReference type="Gramene" id="EOY05821">
    <property type="protein sequence ID" value="EOY05821"/>
    <property type="gene ID" value="TCM_020721"/>
</dbReference>
<dbReference type="PROSITE" id="PS50158">
    <property type="entry name" value="ZF_CCHC"/>
    <property type="match status" value="1"/>
</dbReference>
<dbReference type="InterPro" id="IPR036397">
    <property type="entry name" value="RNaseH_sf"/>
</dbReference>
<evidence type="ECO:0000313" key="4">
    <source>
        <dbReference type="EMBL" id="EOY05821.1"/>
    </source>
</evidence>
<dbReference type="OMA" id="TSSWITH"/>
<sequence length="571" mass="64566">MDDIHSKWRNFRLSEEEACPLQIKSDGERSTRRGKEFCLVRLVWESKAVNREALSKTMGAAWRLQGQLIVNVIGDNKFLFAFSMKGHYERVIKGKPWCFDRSLLALKEFEEDLMDPEEIDFTKEEFWIQVTGVPLKLMTGETAKAIGNLVGQYVAVDGEKEDLRDCFLRLRVLLDFKKPLRRGIVLACDNNQLKWINIQYERLPRFCYRCGVLGHNEKDCRSPCFDEEGKEVSNQYGPFLVAPLRRKTQRVIITEAEHDGKSSSKEKNRADNFMSDQSRVQQAGCRITTKTLNEILNAEPKIAESSNENSGPMGGFGDGVLNDKRLEPTEDPVRQMDTEKCEQEVEEANRDNADDGTSKVAEQEKLGLTQGKISGKIMLQTDVINNGEKNEAQRGMSDAMQPNIELGNMKYSFHEQIQEEGSVLRFRSAVALTSRGYTTIWAGFIVRDCNGELLITGGSKIARYSSAAVAELKALLRALEICQLEQVQISEIELDCEQVVKWIKDQQFNGVVGHIIADCCSALSQINCSIIKHCRRTANAVAHEIARTIQELGLIRVIKVEVDSNLFLIPQ</sequence>
<evidence type="ECO:0000256" key="1">
    <source>
        <dbReference type="PROSITE-ProRule" id="PRU00047"/>
    </source>
</evidence>
<dbReference type="PANTHER" id="PTHR31286:SF62">
    <property type="entry name" value="ZINC FINGER, CCHC-TYPE-LIKE PROTEIN"/>
    <property type="match status" value="1"/>
</dbReference>
<dbReference type="Pfam" id="PF14392">
    <property type="entry name" value="zf-CCHC_4"/>
    <property type="match status" value="1"/>
</dbReference>
<name>A0A061ELV8_THECC</name>
<dbReference type="FunCoup" id="A0A061ELV8">
    <property type="interactions" value="3"/>
</dbReference>
<dbReference type="EMBL" id="CM001882">
    <property type="protein sequence ID" value="EOY05821.1"/>
    <property type="molecule type" value="Genomic_DNA"/>
</dbReference>